<dbReference type="SUPFAM" id="SSF55073">
    <property type="entry name" value="Nucleotide cyclase"/>
    <property type="match status" value="1"/>
</dbReference>
<dbReference type="PROSITE" id="PS50887">
    <property type="entry name" value="GGDEF"/>
    <property type="match status" value="1"/>
</dbReference>
<sequence>MEQRKHAKSRARRGIAVLLAWLLLAAALPAMAAPPAPEPLRLEAEQGQRPLGTHTRYLHDGDGRMTAAQAWRQLDAAGFEPLPDAGAAFGFQQGAYWFHVPVVNRAGTQPHWLLVQEYPLSDRLDLYLRYADGRIVHRSGGDHLPFGARSVSYRYPNFMLELPVGERVDVLLRVQSQSSMQVPLTLHTPTAFIEISRDAQFGIGLYYGILIALFVYNLVLWLALRDASYFWYLFHLSAFGLVLMTLNGLGFEYLWPDSPWLADLSVPLSICLAQIGMQQFARVFLRLRTVWPAGNWISIAVIAFYMALGIASFWLPYRIATPLAAASVFLSIAWILTVTLVAFRRGDRSALLFLLAWGMFLLGTGMFTALAFGLLPKSFLTVYGVQIGSALEMLLLSIALSYRYAALRNENERIVRRAKLQLESQVLERTSELRTALEQLETAHSRLREASRHDALTGLYNRGWFRERFESLLEAAKAQGQPLSLMMIDLDHFKQINDRHGHLVGDDCLRRSARLVEGVLRPHGALVARYGGEEFIAALPGIDVYHAREIAEDICTRLREEPFRTRGPLVTVTASIGVHAVDTGADEHAATDMALQVVDNALYAAKSGGRDQVRVAGG</sequence>
<feature type="transmembrane region" description="Helical" evidence="3">
    <location>
        <begin position="205"/>
        <end position="224"/>
    </location>
</feature>
<dbReference type="InterPro" id="IPR029787">
    <property type="entry name" value="Nucleotide_cyclase"/>
</dbReference>
<gene>
    <name evidence="6" type="ORF">ACFQ2N_13135</name>
</gene>
<keyword evidence="4" id="KW-0732">Signal</keyword>
<dbReference type="NCBIfam" id="TIGR00254">
    <property type="entry name" value="GGDEF"/>
    <property type="match status" value="1"/>
</dbReference>
<proteinExistence type="predicted"/>
<dbReference type="Gene3D" id="3.30.70.270">
    <property type="match status" value="1"/>
</dbReference>
<dbReference type="InterPro" id="IPR011623">
    <property type="entry name" value="7TMR_DISM_rcpt_extracell_dom1"/>
</dbReference>
<feature type="transmembrane region" description="Helical" evidence="3">
    <location>
        <begin position="297"/>
        <end position="317"/>
    </location>
</feature>
<dbReference type="Pfam" id="PF07695">
    <property type="entry name" value="7TMR-DISM_7TM"/>
    <property type="match status" value="1"/>
</dbReference>
<keyword evidence="7" id="KW-1185">Reference proteome</keyword>
<name>A0ABW3LXU4_9GAMM</name>
<dbReference type="EMBL" id="JBHTKN010000009">
    <property type="protein sequence ID" value="MFD1043291.1"/>
    <property type="molecule type" value="Genomic_DNA"/>
</dbReference>
<accession>A0ABW3LXU4</accession>
<evidence type="ECO:0000313" key="6">
    <source>
        <dbReference type="EMBL" id="MFD1043291.1"/>
    </source>
</evidence>
<feature type="transmembrane region" description="Helical" evidence="3">
    <location>
        <begin position="323"/>
        <end position="343"/>
    </location>
</feature>
<keyword evidence="3" id="KW-1133">Transmembrane helix</keyword>
<dbReference type="InterPro" id="IPR043128">
    <property type="entry name" value="Rev_trsase/Diguanyl_cyclase"/>
</dbReference>
<dbReference type="CDD" id="cd01949">
    <property type="entry name" value="GGDEF"/>
    <property type="match status" value="1"/>
</dbReference>
<comment type="caution">
    <text evidence="6">The sequence shown here is derived from an EMBL/GenBank/DDBJ whole genome shotgun (WGS) entry which is preliminary data.</text>
</comment>
<dbReference type="PANTHER" id="PTHR45138:SF9">
    <property type="entry name" value="DIGUANYLATE CYCLASE DGCM-RELATED"/>
    <property type="match status" value="1"/>
</dbReference>
<feature type="transmembrane region" description="Helical" evidence="3">
    <location>
        <begin position="231"/>
        <end position="254"/>
    </location>
</feature>
<comment type="catalytic activity">
    <reaction evidence="2">
        <text>2 GTP = 3',3'-c-di-GMP + 2 diphosphate</text>
        <dbReference type="Rhea" id="RHEA:24898"/>
        <dbReference type="ChEBI" id="CHEBI:33019"/>
        <dbReference type="ChEBI" id="CHEBI:37565"/>
        <dbReference type="ChEBI" id="CHEBI:58805"/>
        <dbReference type="EC" id="2.7.7.65"/>
    </reaction>
</comment>
<protein>
    <recommendedName>
        <fullName evidence="1">diguanylate cyclase</fullName>
        <ecNumber evidence="1">2.7.7.65</ecNumber>
    </recommendedName>
</protein>
<feature type="domain" description="GGDEF" evidence="5">
    <location>
        <begin position="481"/>
        <end position="618"/>
    </location>
</feature>
<organism evidence="6 7">
    <name type="scientific">Pseudoxanthomonas kaohsiungensis</name>
    <dbReference type="NCBI Taxonomy" id="283923"/>
    <lineage>
        <taxon>Bacteria</taxon>
        <taxon>Pseudomonadati</taxon>
        <taxon>Pseudomonadota</taxon>
        <taxon>Gammaproteobacteria</taxon>
        <taxon>Lysobacterales</taxon>
        <taxon>Lysobacteraceae</taxon>
        <taxon>Pseudoxanthomonas</taxon>
    </lineage>
</organism>
<feature type="transmembrane region" description="Helical" evidence="3">
    <location>
        <begin position="266"/>
        <end position="285"/>
    </location>
</feature>
<dbReference type="Pfam" id="PF07696">
    <property type="entry name" value="7TMR-DISMED2"/>
    <property type="match status" value="1"/>
</dbReference>
<keyword evidence="3" id="KW-0812">Transmembrane</keyword>
<dbReference type="Proteomes" id="UP001597033">
    <property type="component" value="Unassembled WGS sequence"/>
</dbReference>
<evidence type="ECO:0000256" key="2">
    <source>
        <dbReference type="ARBA" id="ARBA00034247"/>
    </source>
</evidence>
<dbReference type="Pfam" id="PF00990">
    <property type="entry name" value="GGDEF"/>
    <property type="match status" value="1"/>
</dbReference>
<feature type="transmembrane region" description="Helical" evidence="3">
    <location>
        <begin position="387"/>
        <end position="407"/>
    </location>
</feature>
<dbReference type="EC" id="2.7.7.65" evidence="1"/>
<dbReference type="PANTHER" id="PTHR45138">
    <property type="entry name" value="REGULATORY COMPONENTS OF SENSORY TRANSDUCTION SYSTEM"/>
    <property type="match status" value="1"/>
</dbReference>
<dbReference type="InterPro" id="IPR011622">
    <property type="entry name" value="7TMR_DISM_rcpt_extracell_dom2"/>
</dbReference>
<evidence type="ECO:0000256" key="3">
    <source>
        <dbReference type="SAM" id="Phobius"/>
    </source>
</evidence>
<evidence type="ECO:0000313" key="7">
    <source>
        <dbReference type="Proteomes" id="UP001597033"/>
    </source>
</evidence>
<feature type="transmembrane region" description="Helical" evidence="3">
    <location>
        <begin position="350"/>
        <end position="375"/>
    </location>
</feature>
<evidence type="ECO:0000256" key="1">
    <source>
        <dbReference type="ARBA" id="ARBA00012528"/>
    </source>
</evidence>
<feature type="chain" id="PRO_5047383430" description="diguanylate cyclase" evidence="4">
    <location>
        <begin position="33"/>
        <end position="618"/>
    </location>
</feature>
<evidence type="ECO:0000256" key="4">
    <source>
        <dbReference type="SAM" id="SignalP"/>
    </source>
</evidence>
<reference evidence="7" key="1">
    <citation type="journal article" date="2019" name="Int. J. Syst. Evol. Microbiol.">
        <title>The Global Catalogue of Microorganisms (GCM) 10K type strain sequencing project: providing services to taxonomists for standard genome sequencing and annotation.</title>
        <authorList>
            <consortium name="The Broad Institute Genomics Platform"/>
            <consortium name="The Broad Institute Genome Sequencing Center for Infectious Disease"/>
            <person name="Wu L."/>
            <person name="Ma J."/>
        </authorList>
    </citation>
    <scope>NUCLEOTIDE SEQUENCE [LARGE SCALE GENOMIC DNA]</scope>
    <source>
        <strain evidence="7">CCUG 55854</strain>
    </source>
</reference>
<dbReference type="SMART" id="SM00267">
    <property type="entry name" value="GGDEF"/>
    <property type="match status" value="1"/>
</dbReference>
<feature type="signal peptide" evidence="4">
    <location>
        <begin position="1"/>
        <end position="32"/>
    </location>
</feature>
<evidence type="ECO:0000259" key="5">
    <source>
        <dbReference type="PROSITE" id="PS50887"/>
    </source>
</evidence>
<dbReference type="RefSeq" id="WP_162377999.1">
    <property type="nucleotide sequence ID" value="NZ_JBHTKN010000009.1"/>
</dbReference>
<keyword evidence="3" id="KW-0472">Membrane</keyword>
<dbReference type="InterPro" id="IPR050469">
    <property type="entry name" value="Diguanylate_Cyclase"/>
</dbReference>
<dbReference type="InterPro" id="IPR000160">
    <property type="entry name" value="GGDEF_dom"/>
</dbReference>
<dbReference type="Gene3D" id="2.60.40.2380">
    <property type="match status" value="1"/>
</dbReference>